<dbReference type="Proteomes" id="UP000000226">
    <property type="component" value="Chromosome 1"/>
</dbReference>
<dbReference type="InterPro" id="IPR003938">
    <property type="entry name" value="K_chnl_volt-dep_EAG/ELK/ERG"/>
</dbReference>
<feature type="domain" description="KHA" evidence="17">
    <location>
        <begin position="810"/>
        <end position="873"/>
    </location>
</feature>
<evidence type="ECO:0000256" key="11">
    <source>
        <dbReference type="ARBA" id="ARBA00023065"/>
    </source>
</evidence>
<dbReference type="PRINTS" id="PR01463">
    <property type="entry name" value="EAGCHANLFMLY"/>
</dbReference>
<dbReference type="Gene3D" id="1.10.287.70">
    <property type="match status" value="1"/>
</dbReference>
<keyword evidence="11 15" id="KW-0406">Ion transport</keyword>
<protein>
    <recommendedName>
        <fullName evidence="15">Potassium channel</fullName>
    </recommendedName>
</protein>
<dbReference type="PANTHER" id="PTHR45743">
    <property type="entry name" value="POTASSIUM CHANNEL AKT1"/>
    <property type="match status" value="1"/>
</dbReference>
<dbReference type="InterPro" id="IPR036770">
    <property type="entry name" value="Ankyrin_rpt-contain_sf"/>
</dbReference>
<dbReference type="Gramene" id="ESW33228">
    <property type="protein sequence ID" value="ESW33228"/>
    <property type="gene ID" value="PHAVU_001G053200g"/>
</dbReference>
<keyword evidence="8 15" id="KW-0851">Voltage-gated channel</keyword>
<evidence type="ECO:0000256" key="4">
    <source>
        <dbReference type="ARBA" id="ARBA00022448"/>
    </source>
</evidence>
<dbReference type="Pfam" id="PF11834">
    <property type="entry name" value="KHA"/>
    <property type="match status" value="1"/>
</dbReference>
<dbReference type="Pfam" id="PF00027">
    <property type="entry name" value="cNMP_binding"/>
    <property type="match status" value="1"/>
</dbReference>
<name>V7CV34_PHAVU</name>
<feature type="transmembrane region" description="Helical" evidence="15">
    <location>
        <begin position="255"/>
        <end position="275"/>
    </location>
</feature>
<keyword evidence="4 15" id="KW-0813">Transport</keyword>
<evidence type="ECO:0000256" key="1">
    <source>
        <dbReference type="ARBA" id="ARBA00004141"/>
    </source>
</evidence>
<dbReference type="EMBL" id="CM002288">
    <property type="protein sequence ID" value="ESW33228.1"/>
    <property type="molecule type" value="Genomic_DNA"/>
</dbReference>
<dbReference type="FunFam" id="1.10.287.70:FF:000123">
    <property type="entry name" value="Potassium channel KAT3"/>
    <property type="match status" value="1"/>
</dbReference>
<feature type="repeat" description="ANK" evidence="14">
    <location>
        <begin position="569"/>
        <end position="601"/>
    </location>
</feature>
<comment type="domain">
    <text evidence="15">The KHA domain (rich in hydrophobic and acidic residues) present in the C-terminal part is likely to be important for tetramerization.</text>
</comment>
<evidence type="ECO:0000256" key="13">
    <source>
        <dbReference type="ARBA" id="ARBA00023303"/>
    </source>
</evidence>
<organism evidence="18 19">
    <name type="scientific">Phaseolus vulgaris</name>
    <name type="common">Kidney bean</name>
    <name type="synonym">French bean</name>
    <dbReference type="NCBI Taxonomy" id="3885"/>
    <lineage>
        <taxon>Eukaryota</taxon>
        <taxon>Viridiplantae</taxon>
        <taxon>Streptophyta</taxon>
        <taxon>Embryophyta</taxon>
        <taxon>Tracheophyta</taxon>
        <taxon>Spermatophyta</taxon>
        <taxon>Magnoliopsida</taxon>
        <taxon>eudicotyledons</taxon>
        <taxon>Gunneridae</taxon>
        <taxon>Pentapetalae</taxon>
        <taxon>rosids</taxon>
        <taxon>fabids</taxon>
        <taxon>Fabales</taxon>
        <taxon>Fabaceae</taxon>
        <taxon>Papilionoideae</taxon>
        <taxon>50 kb inversion clade</taxon>
        <taxon>NPAAA clade</taxon>
        <taxon>indigoferoid/millettioid clade</taxon>
        <taxon>Phaseoleae</taxon>
        <taxon>Phaseolus</taxon>
    </lineage>
</organism>
<dbReference type="CDD" id="cd00038">
    <property type="entry name" value="CAP_ED"/>
    <property type="match status" value="1"/>
</dbReference>
<keyword evidence="5 15" id="KW-0633">Potassium transport</keyword>
<keyword evidence="6 15" id="KW-0812">Transmembrane</keyword>
<dbReference type="OrthoDB" id="426293at2759"/>
<sequence length="873" mass="98767">MSSSSTRRKTKNMFGICCGDDVNDVNDKEIEAREDGSQYSLTGVLLPSLGATAINNGSRRPILHRNIISPYNRRYRIWTKFLLILVFYTAWICPFEFGFLEKSKGALAVTDNVVNGFFAIDIVLTFFVAYLDKSTYLLVDNYKLIALRYAKSWLILDVIACVPYEVVRSLLPPPLQFYSYLNILRLWRLHRVSAMFARLEKDRNYSYFWVRCCKLTCVTLFAVHAAACFFFFLAARDDPQNTWLGLVPKAIDQNIWGKYVVAIYWSIATLVSVGYGDLHPVNTKEMVFSILYMLFNLGLTSYLIGNMTNMVVHWTERTKRYRDTVQSASNFAHRNRLPIRLQEQIFAHLLMRYRTDLEGLQQQEIIDSLPKAIHSSISHYLFFSLMDKVYLFHGVSNDLLFQLVSEMKAEYFPPKEDVILQNEAPTDFYIFITGSADLITQTNGLEQIVGEVRPGDVVGEIGVLCYKPQLFTVRTKRLSQILRLNRTTFLNLTHSNVGDGTMIINNFLHHLHELGNPLMEEILAEAEAMLARGKMDLPISLLFAASRGDDILLNQLLKKGSDPNEPDKNGKTAMHIAACKGNKHCVIVLLEHGANPNMKDMEGNSALWEAIKGGHETVMRILVENGAEISSNNVVDYARLAIEKNNLEILKEIIQRGGDVMQCSDKMTTLLHAAVCEGNSEIVKYLVELGADIDRQDSVGLTARSLAEHQCHEEILNIFNTIGHKNERNGIPQISTFVGRCQSEPTIPALPLPIKPPNKELTWFDNHQRRRVSPFHNSFFGIMSSANYGKNDSTTSSQTSQSIKEEVLPRITLSCPEKGEDAKKLLFLPDSINELLRVGAKKFNCTPSKILTTEGAQIEDIDVIRDGDHLLLV</sequence>
<comment type="similarity">
    <text evidence="3 15">Belongs to the potassium channel family. Plant (TC 1.A.1.4) subfamily.</text>
</comment>
<dbReference type="SMART" id="SM00248">
    <property type="entry name" value="ANK"/>
    <property type="match status" value="5"/>
</dbReference>
<keyword evidence="13 15" id="KW-0407">Ion channel</keyword>
<proteinExistence type="inferred from homology"/>
<keyword evidence="14" id="KW-0040">ANK repeat</keyword>
<dbReference type="PANTHER" id="PTHR45743:SF22">
    <property type="entry name" value="POTASSIUM CHANNEL"/>
    <property type="match status" value="1"/>
</dbReference>
<evidence type="ECO:0000256" key="8">
    <source>
        <dbReference type="ARBA" id="ARBA00022882"/>
    </source>
</evidence>
<dbReference type="OMA" id="FYTAWIC"/>
<dbReference type="InterPro" id="IPR000595">
    <property type="entry name" value="cNMP-bd_dom"/>
</dbReference>
<comment type="function">
    <text evidence="15">Potassium channel.</text>
</comment>
<evidence type="ECO:0000259" key="16">
    <source>
        <dbReference type="PROSITE" id="PS50042"/>
    </source>
</evidence>
<dbReference type="SUPFAM" id="SSF51206">
    <property type="entry name" value="cAMP-binding domain-like"/>
    <property type="match status" value="1"/>
</dbReference>
<dbReference type="InterPro" id="IPR045319">
    <property type="entry name" value="KAT/AKT"/>
</dbReference>
<feature type="domain" description="Cyclic nucleotide-binding" evidence="16">
    <location>
        <begin position="391"/>
        <end position="510"/>
    </location>
</feature>
<dbReference type="InterPro" id="IPR018490">
    <property type="entry name" value="cNMP-bd_dom_sf"/>
</dbReference>
<reference evidence="19" key="1">
    <citation type="journal article" date="2014" name="Nat. Genet.">
        <title>A reference genome for common bean and genome-wide analysis of dual domestications.</title>
        <authorList>
            <person name="Schmutz J."/>
            <person name="McClean P.E."/>
            <person name="Mamidi S."/>
            <person name="Wu G.A."/>
            <person name="Cannon S.B."/>
            <person name="Grimwood J."/>
            <person name="Jenkins J."/>
            <person name="Shu S."/>
            <person name="Song Q."/>
            <person name="Chavarro C."/>
            <person name="Torres-Torres M."/>
            <person name="Geffroy V."/>
            <person name="Moghaddam S.M."/>
            <person name="Gao D."/>
            <person name="Abernathy B."/>
            <person name="Barry K."/>
            <person name="Blair M."/>
            <person name="Brick M.A."/>
            <person name="Chovatia M."/>
            <person name="Gepts P."/>
            <person name="Goodstein D.M."/>
            <person name="Gonzales M."/>
            <person name="Hellsten U."/>
            <person name="Hyten D.L."/>
            <person name="Jia G."/>
            <person name="Kelly J.D."/>
            <person name="Kudrna D."/>
            <person name="Lee R."/>
            <person name="Richard M.M."/>
            <person name="Miklas P.N."/>
            <person name="Osorno J.M."/>
            <person name="Rodrigues J."/>
            <person name="Thareau V."/>
            <person name="Urrea C.A."/>
            <person name="Wang M."/>
            <person name="Yu Y."/>
            <person name="Zhang M."/>
            <person name="Wing R.A."/>
            <person name="Cregan P.B."/>
            <person name="Rokhsar D.S."/>
            <person name="Jackson S.A."/>
        </authorList>
    </citation>
    <scope>NUCLEOTIDE SEQUENCE [LARGE SCALE GENOMIC DNA]</scope>
    <source>
        <strain evidence="19">cv. G19833</strain>
    </source>
</reference>
<comment type="caution">
    <text evidence="15">Lacks conserved residue(s) required for the propagation of feature annotation.</text>
</comment>
<keyword evidence="7 15" id="KW-0631">Potassium channel</keyword>
<dbReference type="PROSITE" id="PS50088">
    <property type="entry name" value="ANK_REPEAT"/>
    <property type="match status" value="3"/>
</dbReference>
<dbReference type="SMART" id="SM00100">
    <property type="entry name" value="cNMP"/>
    <property type="match status" value="1"/>
</dbReference>
<dbReference type="PROSITE" id="PS50042">
    <property type="entry name" value="CNMP_BINDING_3"/>
    <property type="match status" value="1"/>
</dbReference>
<keyword evidence="19" id="KW-1185">Reference proteome</keyword>
<comment type="domain">
    <text evidence="15">The segment S4 is probably the voltage-sensor and is characterized by a series of positively charged amino acids. The pore-forming region H5 is enclosed by the transmembrane segments S5 and S6 in the Shaker-type (1P/6TM) and contains the GYGD signature motif which seems to be involved in potassium selectivity.</text>
</comment>
<dbReference type="InterPro" id="IPR005821">
    <property type="entry name" value="Ion_trans_dom"/>
</dbReference>
<feature type="transmembrane region" description="Helical" evidence="15">
    <location>
        <begin position="112"/>
        <end position="131"/>
    </location>
</feature>
<evidence type="ECO:0000256" key="3">
    <source>
        <dbReference type="ARBA" id="ARBA00007929"/>
    </source>
</evidence>
<dbReference type="SUPFAM" id="SSF81324">
    <property type="entry name" value="Voltage-gated potassium channels"/>
    <property type="match status" value="1"/>
</dbReference>
<dbReference type="Pfam" id="PF00520">
    <property type="entry name" value="Ion_trans"/>
    <property type="match status" value="1"/>
</dbReference>
<dbReference type="InterPro" id="IPR002110">
    <property type="entry name" value="Ankyrin_rpt"/>
</dbReference>
<feature type="repeat" description="ANK" evidence="14">
    <location>
        <begin position="666"/>
        <end position="698"/>
    </location>
</feature>
<evidence type="ECO:0000256" key="6">
    <source>
        <dbReference type="ARBA" id="ARBA00022692"/>
    </source>
</evidence>
<evidence type="ECO:0000256" key="10">
    <source>
        <dbReference type="ARBA" id="ARBA00022989"/>
    </source>
</evidence>
<dbReference type="GO" id="GO:0005249">
    <property type="term" value="F:voltage-gated potassium channel activity"/>
    <property type="evidence" value="ECO:0007669"/>
    <property type="project" value="UniProtKB-UniRule"/>
</dbReference>
<keyword evidence="12 15" id="KW-0472">Membrane</keyword>
<dbReference type="SMR" id="V7CV34"/>
<feature type="transmembrane region" description="Helical" evidence="15">
    <location>
        <begin position="81"/>
        <end position="100"/>
    </location>
</feature>
<comment type="subunit">
    <text evidence="15">The potassium channel is composed of a homo- or heterotetrameric complex of pore-forming subunits.</text>
</comment>
<dbReference type="GO" id="GO:0005886">
    <property type="term" value="C:plasma membrane"/>
    <property type="evidence" value="ECO:0007669"/>
    <property type="project" value="UniProtKB-SubCell"/>
</dbReference>
<dbReference type="PROSITE" id="PS51490">
    <property type="entry name" value="KHA"/>
    <property type="match status" value="1"/>
</dbReference>
<evidence type="ECO:0000256" key="7">
    <source>
        <dbReference type="ARBA" id="ARBA00022826"/>
    </source>
</evidence>
<dbReference type="FunFam" id="2.60.120.10:FF:000074">
    <property type="entry name" value="Potassium channel KAT2"/>
    <property type="match status" value="1"/>
</dbReference>
<feature type="repeat" description="ANK" evidence="14">
    <location>
        <begin position="602"/>
        <end position="634"/>
    </location>
</feature>
<dbReference type="STRING" id="3885.V7CV34"/>
<gene>
    <name evidence="18" type="ORF">PHAVU_001G053200g</name>
</gene>
<evidence type="ECO:0000313" key="18">
    <source>
        <dbReference type="EMBL" id="ESW33228.1"/>
    </source>
</evidence>
<dbReference type="AlphaFoldDB" id="V7CV34"/>
<keyword evidence="10 15" id="KW-1133">Transmembrane helix</keyword>
<evidence type="ECO:0000256" key="9">
    <source>
        <dbReference type="ARBA" id="ARBA00022958"/>
    </source>
</evidence>
<evidence type="ECO:0000256" key="5">
    <source>
        <dbReference type="ARBA" id="ARBA00022538"/>
    </source>
</evidence>
<dbReference type="Gene3D" id="1.25.40.20">
    <property type="entry name" value="Ankyrin repeat-containing domain"/>
    <property type="match status" value="1"/>
</dbReference>
<evidence type="ECO:0000256" key="2">
    <source>
        <dbReference type="ARBA" id="ARBA00004413"/>
    </source>
</evidence>
<feature type="transmembrane region" description="Helical" evidence="15">
    <location>
        <begin position="287"/>
        <end position="305"/>
    </location>
</feature>
<dbReference type="GO" id="GO:0034702">
    <property type="term" value="C:monoatomic ion channel complex"/>
    <property type="evidence" value="ECO:0007669"/>
    <property type="project" value="UniProtKB-KW"/>
</dbReference>
<dbReference type="SUPFAM" id="SSF48403">
    <property type="entry name" value="Ankyrin repeat"/>
    <property type="match status" value="1"/>
</dbReference>
<evidence type="ECO:0000256" key="12">
    <source>
        <dbReference type="ARBA" id="ARBA00023136"/>
    </source>
</evidence>
<dbReference type="PRINTS" id="PR01415">
    <property type="entry name" value="ANKYRIN"/>
</dbReference>
<keyword evidence="9 15" id="KW-0630">Potassium</keyword>
<evidence type="ECO:0000256" key="15">
    <source>
        <dbReference type="RuleBase" id="RU369015"/>
    </source>
</evidence>
<dbReference type="eggNOG" id="KOG0498">
    <property type="taxonomic scope" value="Eukaryota"/>
</dbReference>
<evidence type="ECO:0000259" key="17">
    <source>
        <dbReference type="PROSITE" id="PS51490"/>
    </source>
</evidence>
<dbReference type="Gene3D" id="2.60.120.10">
    <property type="entry name" value="Jelly Rolls"/>
    <property type="match status" value="1"/>
</dbReference>
<evidence type="ECO:0000313" key="19">
    <source>
        <dbReference type="Proteomes" id="UP000000226"/>
    </source>
</evidence>
<evidence type="ECO:0000256" key="14">
    <source>
        <dbReference type="PROSITE-ProRule" id="PRU00023"/>
    </source>
</evidence>
<comment type="subcellular location">
    <subcellularLocation>
        <location evidence="2">Cell membrane</location>
        <topology evidence="2">Peripheral membrane protein</topology>
        <orientation evidence="2">Cytoplasmic side</orientation>
    </subcellularLocation>
    <subcellularLocation>
        <location evidence="1 15">Membrane</location>
        <topology evidence="1 15">Multi-pass membrane protein</topology>
    </subcellularLocation>
</comment>
<dbReference type="InterPro" id="IPR021789">
    <property type="entry name" value="KHA_dom"/>
</dbReference>
<dbReference type="Pfam" id="PF12796">
    <property type="entry name" value="Ank_2"/>
    <property type="match status" value="2"/>
</dbReference>
<dbReference type="PROSITE" id="PS50297">
    <property type="entry name" value="ANK_REP_REGION"/>
    <property type="match status" value="3"/>
</dbReference>
<feature type="transmembrane region" description="Helical" evidence="15">
    <location>
        <begin position="208"/>
        <end position="235"/>
    </location>
</feature>
<dbReference type="InterPro" id="IPR014710">
    <property type="entry name" value="RmlC-like_jellyroll"/>
</dbReference>
<accession>V7CV34</accession>